<evidence type="ECO:0000256" key="1">
    <source>
        <dbReference type="SAM" id="MobiDB-lite"/>
    </source>
</evidence>
<dbReference type="EMBL" id="HBEG01003447">
    <property type="protein sequence ID" value="CAD8346282.1"/>
    <property type="molecule type" value="Transcribed_RNA"/>
</dbReference>
<proteinExistence type="predicted"/>
<dbReference type="AlphaFoldDB" id="A0A7R9ZWY1"/>
<organism evidence="2">
    <name type="scientific">Pyrodinium bahamense</name>
    <dbReference type="NCBI Taxonomy" id="73915"/>
    <lineage>
        <taxon>Eukaryota</taxon>
        <taxon>Sar</taxon>
        <taxon>Alveolata</taxon>
        <taxon>Dinophyceae</taxon>
        <taxon>Gonyaulacales</taxon>
        <taxon>Pyrocystaceae</taxon>
        <taxon>Pyrodinium</taxon>
    </lineage>
</organism>
<feature type="region of interest" description="Disordered" evidence="1">
    <location>
        <begin position="141"/>
        <end position="170"/>
    </location>
</feature>
<feature type="region of interest" description="Disordered" evidence="1">
    <location>
        <begin position="91"/>
        <end position="114"/>
    </location>
</feature>
<feature type="compositionally biased region" description="Polar residues" evidence="1">
    <location>
        <begin position="92"/>
        <end position="102"/>
    </location>
</feature>
<protein>
    <submittedName>
        <fullName evidence="2">Uncharacterized protein</fullName>
    </submittedName>
</protein>
<gene>
    <name evidence="2" type="ORF">PBAH0796_LOCUS2020</name>
</gene>
<feature type="region of interest" description="Disordered" evidence="1">
    <location>
        <begin position="218"/>
        <end position="253"/>
    </location>
</feature>
<accession>A0A7R9ZWY1</accession>
<sequence>MAAPIIAAAPMKEGGLGPVGRVDTRDFWQDMAQQTTRKMAAWFEMNGRTRPGRRKRIEDREWIQAIKYGVSQNDRIPDFDTLYKGSFALSPDGNTAAGSSASPDMPEARKEERRCQQRAAALQRTEESLWVARHRGFARSVGPSVGRPQPRTAEAGHQISGRAGNSVWHDDEEFTSGSAMRARTLWLPVAEVARNNIPERTLVAGGPRMRGPVVQRHGAAHEEDRHVASSLRGQSRPGGADRRRDAAANTAGRALGLWQSLNAAQ</sequence>
<evidence type="ECO:0000313" key="2">
    <source>
        <dbReference type="EMBL" id="CAD8346282.1"/>
    </source>
</evidence>
<reference evidence="2" key="1">
    <citation type="submission" date="2021-01" db="EMBL/GenBank/DDBJ databases">
        <authorList>
            <person name="Corre E."/>
            <person name="Pelletier E."/>
            <person name="Niang G."/>
            <person name="Scheremetjew M."/>
            <person name="Finn R."/>
            <person name="Kale V."/>
            <person name="Holt S."/>
            <person name="Cochrane G."/>
            <person name="Meng A."/>
            <person name="Brown T."/>
            <person name="Cohen L."/>
        </authorList>
    </citation>
    <scope>NUCLEOTIDE SEQUENCE</scope>
    <source>
        <strain evidence="2">Pbaha01</strain>
    </source>
</reference>
<name>A0A7R9ZWY1_9DINO</name>